<name>A0A0A9A375_ARUDO</name>
<proteinExistence type="predicted"/>
<organism evidence="1">
    <name type="scientific">Arundo donax</name>
    <name type="common">Giant reed</name>
    <name type="synonym">Donax arundinaceus</name>
    <dbReference type="NCBI Taxonomy" id="35708"/>
    <lineage>
        <taxon>Eukaryota</taxon>
        <taxon>Viridiplantae</taxon>
        <taxon>Streptophyta</taxon>
        <taxon>Embryophyta</taxon>
        <taxon>Tracheophyta</taxon>
        <taxon>Spermatophyta</taxon>
        <taxon>Magnoliopsida</taxon>
        <taxon>Liliopsida</taxon>
        <taxon>Poales</taxon>
        <taxon>Poaceae</taxon>
        <taxon>PACMAD clade</taxon>
        <taxon>Arundinoideae</taxon>
        <taxon>Arundineae</taxon>
        <taxon>Arundo</taxon>
    </lineage>
</organism>
<reference evidence="1" key="2">
    <citation type="journal article" date="2015" name="Data Brief">
        <title>Shoot transcriptome of the giant reed, Arundo donax.</title>
        <authorList>
            <person name="Barrero R.A."/>
            <person name="Guerrero F.D."/>
            <person name="Moolhuijzen P."/>
            <person name="Goolsby J.A."/>
            <person name="Tidwell J."/>
            <person name="Bellgard S.E."/>
            <person name="Bellgard M.I."/>
        </authorList>
    </citation>
    <scope>NUCLEOTIDE SEQUENCE</scope>
    <source>
        <tissue evidence="1">Shoot tissue taken approximately 20 cm above the soil surface</tissue>
    </source>
</reference>
<dbReference type="EMBL" id="GBRH01253487">
    <property type="protein sequence ID" value="JAD44408.1"/>
    <property type="molecule type" value="Transcribed_RNA"/>
</dbReference>
<evidence type="ECO:0000313" key="1">
    <source>
        <dbReference type="EMBL" id="JAD44408.1"/>
    </source>
</evidence>
<reference evidence="1" key="1">
    <citation type="submission" date="2014-09" db="EMBL/GenBank/DDBJ databases">
        <authorList>
            <person name="Magalhaes I.L.F."/>
            <person name="Oliveira U."/>
            <person name="Santos F.R."/>
            <person name="Vidigal T.H.D.A."/>
            <person name="Brescovit A.D."/>
            <person name="Santos A.J."/>
        </authorList>
    </citation>
    <scope>NUCLEOTIDE SEQUENCE</scope>
    <source>
        <tissue evidence="1">Shoot tissue taken approximately 20 cm above the soil surface</tissue>
    </source>
</reference>
<dbReference type="AlphaFoldDB" id="A0A0A9A375"/>
<protein>
    <submittedName>
        <fullName evidence="1">Uncharacterized protein</fullName>
    </submittedName>
</protein>
<accession>A0A0A9A375</accession>
<sequence>METSWRDGGIQWLHVASLTNLLNQTIIPNLVSPLYSFEVT</sequence>